<dbReference type="eggNOG" id="COG2271">
    <property type="taxonomic scope" value="Bacteria"/>
</dbReference>
<dbReference type="STRING" id="706191.PANA_3086"/>
<dbReference type="PIRSF" id="PIRSF002808">
    <property type="entry name" value="Hexose_phosphate_transp"/>
    <property type="match status" value="1"/>
</dbReference>
<dbReference type="Gene3D" id="1.20.1250.20">
    <property type="entry name" value="MFS general substrate transporter like domains"/>
    <property type="match status" value="2"/>
</dbReference>
<evidence type="ECO:0000313" key="12">
    <source>
        <dbReference type="Proteomes" id="UP000001702"/>
    </source>
</evidence>
<dbReference type="SUPFAM" id="SSF103473">
    <property type="entry name" value="MFS general substrate transporter"/>
    <property type="match status" value="1"/>
</dbReference>
<feature type="transmembrane region" description="Helical" evidence="9">
    <location>
        <begin position="284"/>
        <end position="309"/>
    </location>
</feature>
<feature type="transmembrane region" description="Helical" evidence="9">
    <location>
        <begin position="83"/>
        <end position="104"/>
    </location>
</feature>
<feature type="domain" description="Major facilitator superfamily (MFS) profile" evidence="10">
    <location>
        <begin position="50"/>
        <end position="469"/>
    </location>
</feature>
<dbReference type="KEGG" id="pam:PANA_3086"/>
<keyword evidence="4" id="KW-0997">Cell inner membrane</keyword>
<dbReference type="CDD" id="cd17319">
    <property type="entry name" value="MFS_ExuT_GudP_like"/>
    <property type="match status" value="1"/>
</dbReference>
<reference evidence="11 12" key="1">
    <citation type="journal article" date="2010" name="J. Bacteriol.">
        <title>Genome sequence of Pantoea ananatis LMG20103, the causative agent of Eucalyptus blight and dieback.</title>
        <authorList>
            <person name="De Maayer P."/>
            <person name="Chan W.Y."/>
            <person name="Venter S.N."/>
            <person name="Toth I.K."/>
            <person name="Birch P.R."/>
            <person name="Joubert F."/>
            <person name="Coutinho T.A."/>
        </authorList>
    </citation>
    <scope>NUCLEOTIDE SEQUENCE [LARGE SCALE GENOMIC DNA]</scope>
    <source>
        <strain evidence="11 12">LMG 20103</strain>
    </source>
</reference>
<evidence type="ECO:0000259" key="10">
    <source>
        <dbReference type="PROSITE" id="PS50850"/>
    </source>
</evidence>
<keyword evidence="6 9" id="KW-1133">Transmembrane helix</keyword>
<dbReference type="Proteomes" id="UP000001702">
    <property type="component" value="Chromosome"/>
</dbReference>
<proteinExistence type="inferred from homology"/>
<comment type="subcellular location">
    <subcellularLocation>
        <location evidence="1">Cell inner membrane</location>
        <topology evidence="1">Multi-pass membrane protein</topology>
    </subcellularLocation>
</comment>
<dbReference type="FunFam" id="1.20.1250.20:FF:000010">
    <property type="entry name" value="Probable glucarate transporter"/>
    <property type="match status" value="1"/>
</dbReference>
<keyword evidence="12" id="KW-1185">Reference proteome</keyword>
<evidence type="ECO:0000256" key="4">
    <source>
        <dbReference type="ARBA" id="ARBA00022519"/>
    </source>
</evidence>
<dbReference type="Pfam" id="PF07690">
    <property type="entry name" value="MFS_1"/>
    <property type="match status" value="1"/>
</dbReference>
<dbReference type="GO" id="GO:0005975">
    <property type="term" value="P:carbohydrate metabolic process"/>
    <property type="evidence" value="ECO:0007669"/>
    <property type="project" value="UniProtKB-ARBA"/>
</dbReference>
<protein>
    <submittedName>
        <fullName evidence="11">GudP</fullName>
    </submittedName>
</protein>
<gene>
    <name evidence="11" type="primary">gudP</name>
    <name evidence="11" type="ordered locus">PANA_3086</name>
</gene>
<sequence>MFNLHLSDTQRDVYAVRANVAFAIFQECIMSSYHQTTEAVQKRTNARYWIVVMLFIVTSFNYGDRATLSIAGSAMAKEIGLDPVGMGFIFSAFSWAYVIGQIPGGWLLDRFGSKRVYFWSIFLWSLFTLLQGFVDVFSGYTIVMALFMLRFMVGLAEAPSFPGNSRIVAAWFPAQERGTAVAIFNSAQYFATVIFAPIMGWLTSAVGWAHVFWFMGGLGIILSFIWLKVIYDPCDHPGVNKAELDYMAEGGALINMDQKSEKQKVSFSDKWFQIKQLLQSRMMIGVYIGQYCINALTYFFITWFPVYLVQARGMSILKAGFVASVPALCGFIGGVLGGVISDWLMRKTGSLNIARKTPIVLGMLLSTSMVVCNYVETDWVVVLFMATAFFGKGIGALGWAVMADTAPKEISGLSGGLFNMFGNASGIITPIAIGYIIASTGSYNGALVYVGIHAFVAVLSYLVLVDNIKRIELKTR</sequence>
<feature type="transmembrane region" description="Helical" evidence="9">
    <location>
        <begin position="443"/>
        <end position="464"/>
    </location>
</feature>
<keyword evidence="7 9" id="KW-0472">Membrane</keyword>
<feature type="transmembrane region" description="Helical" evidence="9">
    <location>
        <begin position="179"/>
        <end position="202"/>
    </location>
</feature>
<dbReference type="FunFam" id="1.20.1250.20:FF:000006">
    <property type="entry name" value="MFS transporter"/>
    <property type="match status" value="1"/>
</dbReference>
<dbReference type="HOGENOM" id="CLU_001265_5_1_6"/>
<dbReference type="AlphaFoldDB" id="D4GLK0"/>
<comment type="similarity">
    <text evidence="8">Belongs to the major facilitator superfamily. Phthalate permease family.</text>
</comment>
<dbReference type="PANTHER" id="PTHR11662:SF399">
    <property type="entry name" value="FI19708P1-RELATED"/>
    <property type="match status" value="1"/>
</dbReference>
<dbReference type="InterPro" id="IPR020846">
    <property type="entry name" value="MFS_dom"/>
</dbReference>
<evidence type="ECO:0000256" key="5">
    <source>
        <dbReference type="ARBA" id="ARBA00022692"/>
    </source>
</evidence>
<evidence type="ECO:0000256" key="7">
    <source>
        <dbReference type="ARBA" id="ARBA00023136"/>
    </source>
</evidence>
<evidence type="ECO:0000256" key="8">
    <source>
        <dbReference type="ARBA" id="ARBA00038514"/>
    </source>
</evidence>
<name>D4GLK0_PANAM</name>
<evidence type="ECO:0000256" key="9">
    <source>
        <dbReference type="SAM" id="Phobius"/>
    </source>
</evidence>
<dbReference type="GO" id="GO:0022857">
    <property type="term" value="F:transmembrane transporter activity"/>
    <property type="evidence" value="ECO:0007669"/>
    <property type="project" value="InterPro"/>
</dbReference>
<dbReference type="PROSITE" id="PS50850">
    <property type="entry name" value="MFS"/>
    <property type="match status" value="1"/>
</dbReference>
<evidence type="ECO:0000256" key="2">
    <source>
        <dbReference type="ARBA" id="ARBA00022448"/>
    </source>
</evidence>
<keyword evidence="3" id="KW-1003">Cell membrane</keyword>
<feature type="transmembrane region" description="Helical" evidence="9">
    <location>
        <begin position="208"/>
        <end position="227"/>
    </location>
</feature>
<dbReference type="EMBL" id="CP001875">
    <property type="protein sequence ID" value="ADD78253.1"/>
    <property type="molecule type" value="Genomic_DNA"/>
</dbReference>
<evidence type="ECO:0000256" key="1">
    <source>
        <dbReference type="ARBA" id="ARBA00004429"/>
    </source>
</evidence>
<evidence type="ECO:0000256" key="3">
    <source>
        <dbReference type="ARBA" id="ARBA00022475"/>
    </source>
</evidence>
<dbReference type="InterPro" id="IPR036259">
    <property type="entry name" value="MFS_trans_sf"/>
</dbReference>
<feature type="transmembrane region" description="Helical" evidence="9">
    <location>
        <begin position="46"/>
        <end position="63"/>
    </location>
</feature>
<evidence type="ECO:0000313" key="11">
    <source>
        <dbReference type="EMBL" id="ADD78253.1"/>
    </source>
</evidence>
<feature type="transmembrane region" description="Helical" evidence="9">
    <location>
        <begin position="116"/>
        <end position="134"/>
    </location>
</feature>
<dbReference type="InterPro" id="IPR000849">
    <property type="entry name" value="Sugar_P_transporter"/>
</dbReference>
<dbReference type="InterPro" id="IPR011701">
    <property type="entry name" value="MFS"/>
</dbReference>
<dbReference type="NCBIfam" id="TIGR00893">
    <property type="entry name" value="2A0114"/>
    <property type="match status" value="1"/>
</dbReference>
<evidence type="ECO:0000256" key="6">
    <source>
        <dbReference type="ARBA" id="ARBA00022989"/>
    </source>
</evidence>
<keyword evidence="2" id="KW-0813">Transport</keyword>
<dbReference type="InterPro" id="IPR050382">
    <property type="entry name" value="MFS_Na/Anion_cotransporter"/>
</dbReference>
<feature type="transmembrane region" description="Helical" evidence="9">
    <location>
        <begin position="321"/>
        <end position="345"/>
    </location>
</feature>
<dbReference type="PANTHER" id="PTHR11662">
    <property type="entry name" value="SOLUTE CARRIER FAMILY 17"/>
    <property type="match status" value="1"/>
</dbReference>
<dbReference type="GO" id="GO:0005886">
    <property type="term" value="C:plasma membrane"/>
    <property type="evidence" value="ECO:0007669"/>
    <property type="project" value="UniProtKB-SubCell"/>
</dbReference>
<accession>D4GLK0</accession>
<keyword evidence="5 9" id="KW-0812">Transmembrane</keyword>
<feature type="transmembrane region" description="Helical" evidence="9">
    <location>
        <begin position="415"/>
        <end position="437"/>
    </location>
</feature>
<organism evidence="11 12">
    <name type="scientific">Pantoea ananatis (strain LMG 20103)</name>
    <dbReference type="NCBI Taxonomy" id="706191"/>
    <lineage>
        <taxon>Bacteria</taxon>
        <taxon>Pseudomonadati</taxon>
        <taxon>Pseudomonadota</taxon>
        <taxon>Gammaproteobacteria</taxon>
        <taxon>Enterobacterales</taxon>
        <taxon>Erwiniaceae</taxon>
        <taxon>Pantoea</taxon>
    </lineage>
</organism>
<feature type="transmembrane region" description="Helical" evidence="9">
    <location>
        <begin position="382"/>
        <end position="403"/>
    </location>
</feature>
<dbReference type="GO" id="GO:0019752">
    <property type="term" value="P:carboxylic acid metabolic process"/>
    <property type="evidence" value="ECO:0007669"/>
    <property type="project" value="UniProtKB-ARBA"/>
</dbReference>
<feature type="transmembrane region" description="Helical" evidence="9">
    <location>
        <begin position="357"/>
        <end position="376"/>
    </location>
</feature>